<dbReference type="PANTHER" id="PTHR43130">
    <property type="entry name" value="ARAC-FAMILY TRANSCRIPTIONAL REGULATOR"/>
    <property type="match status" value="1"/>
</dbReference>
<dbReference type="Proteomes" id="UP001480595">
    <property type="component" value="Unassembled WGS sequence"/>
</dbReference>
<dbReference type="InterPro" id="IPR029062">
    <property type="entry name" value="Class_I_gatase-like"/>
</dbReference>
<proteinExistence type="predicted"/>
<evidence type="ECO:0000313" key="1">
    <source>
        <dbReference type="EMBL" id="KAK8087499.1"/>
    </source>
</evidence>
<name>A0ABR1WWK8_9PEZI</name>
<protein>
    <submittedName>
        <fullName evidence="1">Uncharacterized protein</fullName>
    </submittedName>
</protein>
<dbReference type="PANTHER" id="PTHR43130:SF15">
    <property type="entry name" value="THIJ_PFPI FAMILY PROTEIN (AFU_ORTHOLOGUE AFUA_5G14240)"/>
    <property type="match status" value="1"/>
</dbReference>
<dbReference type="SUPFAM" id="SSF52317">
    <property type="entry name" value="Class I glutamine amidotransferase-like"/>
    <property type="match status" value="1"/>
</dbReference>
<gene>
    <name evidence="1" type="ORF">PG994_002473</name>
</gene>
<dbReference type="Gene3D" id="3.40.50.880">
    <property type="match status" value="1"/>
</dbReference>
<sequence>MPRHPAALAGLLAGRRATTNKAAWSWVTGVAPAGASDNNITWVPSARWTVDGRICTSSSVAAGIDMMYALALEAYGPAVADAAINLIEYALHQDPAWDPVSVVHKVPGADGSRSLTSCVAPAGF</sequence>
<dbReference type="InterPro" id="IPR052158">
    <property type="entry name" value="INH-QAR"/>
</dbReference>
<accession>A0ABR1WWK8</accession>
<evidence type="ECO:0000313" key="2">
    <source>
        <dbReference type="Proteomes" id="UP001480595"/>
    </source>
</evidence>
<keyword evidence="2" id="KW-1185">Reference proteome</keyword>
<dbReference type="EMBL" id="JAQQWL010000002">
    <property type="protein sequence ID" value="KAK8087499.1"/>
    <property type="molecule type" value="Genomic_DNA"/>
</dbReference>
<reference evidence="1 2" key="1">
    <citation type="submission" date="2023-01" db="EMBL/GenBank/DDBJ databases">
        <title>Analysis of 21 Apiospora genomes using comparative genomics revels a genus with tremendous synthesis potential of carbohydrate active enzymes and secondary metabolites.</title>
        <authorList>
            <person name="Sorensen T."/>
        </authorList>
    </citation>
    <scope>NUCLEOTIDE SEQUENCE [LARGE SCALE GENOMIC DNA]</scope>
    <source>
        <strain evidence="1 2">CBS 135458</strain>
    </source>
</reference>
<dbReference type="GeneID" id="92086945"/>
<organism evidence="1 2">
    <name type="scientific">Apiospora phragmitis</name>
    <dbReference type="NCBI Taxonomy" id="2905665"/>
    <lineage>
        <taxon>Eukaryota</taxon>
        <taxon>Fungi</taxon>
        <taxon>Dikarya</taxon>
        <taxon>Ascomycota</taxon>
        <taxon>Pezizomycotina</taxon>
        <taxon>Sordariomycetes</taxon>
        <taxon>Xylariomycetidae</taxon>
        <taxon>Amphisphaeriales</taxon>
        <taxon>Apiosporaceae</taxon>
        <taxon>Apiospora</taxon>
    </lineage>
</organism>
<dbReference type="RefSeq" id="XP_066722023.1">
    <property type="nucleotide sequence ID" value="XM_066853882.1"/>
</dbReference>
<comment type="caution">
    <text evidence="1">The sequence shown here is derived from an EMBL/GenBank/DDBJ whole genome shotgun (WGS) entry which is preliminary data.</text>
</comment>